<proteinExistence type="predicted"/>
<evidence type="ECO:0000256" key="1">
    <source>
        <dbReference type="SAM" id="Phobius"/>
    </source>
</evidence>
<name>A0A8J3AJW7_9BACI</name>
<keyword evidence="1" id="KW-1133">Transmembrane helix</keyword>
<sequence>MVFFDLLEQVFSWEYWFENEKFLFVKTRLIRKLNLIANGRRIEMINDLTMIGILIIVFAVFWGFTIFCEKA</sequence>
<gene>
    <name evidence="2" type="ORF">GCM10007380_29950</name>
</gene>
<keyword evidence="1" id="KW-0472">Membrane</keyword>
<evidence type="ECO:0000313" key="3">
    <source>
        <dbReference type="Proteomes" id="UP000626244"/>
    </source>
</evidence>
<accession>A0A8J3AJW7</accession>
<feature type="transmembrane region" description="Helical" evidence="1">
    <location>
        <begin position="48"/>
        <end position="68"/>
    </location>
</feature>
<keyword evidence="1" id="KW-0812">Transmembrane</keyword>
<keyword evidence="3" id="KW-1185">Reference proteome</keyword>
<reference evidence="3" key="1">
    <citation type="journal article" date="2019" name="Int. J. Syst. Evol. Microbiol.">
        <title>The Global Catalogue of Microorganisms (GCM) 10K type strain sequencing project: providing services to taxonomists for standard genome sequencing and annotation.</title>
        <authorList>
            <consortium name="The Broad Institute Genomics Platform"/>
            <consortium name="The Broad Institute Genome Sequencing Center for Infectious Disease"/>
            <person name="Wu L."/>
            <person name="Ma J."/>
        </authorList>
    </citation>
    <scope>NUCLEOTIDE SEQUENCE [LARGE SCALE GENOMIC DNA]</scope>
    <source>
        <strain evidence="3">CGMCC 1.14993</strain>
    </source>
</reference>
<dbReference type="EMBL" id="BMHB01000001">
    <property type="protein sequence ID" value="GGI15823.1"/>
    <property type="molecule type" value="Genomic_DNA"/>
</dbReference>
<protein>
    <submittedName>
        <fullName evidence="2">Uncharacterized protein</fullName>
    </submittedName>
</protein>
<dbReference type="AlphaFoldDB" id="A0A8J3AJW7"/>
<dbReference type="Proteomes" id="UP000626244">
    <property type="component" value="Unassembled WGS sequence"/>
</dbReference>
<comment type="caution">
    <text evidence="2">The sequence shown here is derived from an EMBL/GenBank/DDBJ whole genome shotgun (WGS) entry which is preliminary data.</text>
</comment>
<evidence type="ECO:0000313" key="2">
    <source>
        <dbReference type="EMBL" id="GGI15823.1"/>
    </source>
</evidence>
<organism evidence="2 3">
    <name type="scientific">Gottfriedia solisilvae</name>
    <dbReference type="NCBI Taxonomy" id="1516104"/>
    <lineage>
        <taxon>Bacteria</taxon>
        <taxon>Bacillati</taxon>
        <taxon>Bacillota</taxon>
        <taxon>Bacilli</taxon>
        <taxon>Bacillales</taxon>
        <taxon>Bacillaceae</taxon>
        <taxon>Gottfriedia</taxon>
    </lineage>
</organism>